<dbReference type="InterPro" id="IPR013785">
    <property type="entry name" value="Aldolase_TIM"/>
</dbReference>
<sequence length="210" mass="22132">MSDEYFSETFGEVPVMGIFRRQGLERTMQLAEAAWDVGVRIMEVPVMAPDDLSVLRVIASAARERGFDVGAGTIVSADQLDAVADAGAAFTVAPGFDPIVAAASVARGLPHVPGVATGTEIQAALRAGFTWLKAFPAERLGPAWIRHQHGPFPQVRFVATGGVTPETAQSFLDAGCRVVALGSAFDSEEQITKLTPILGRPTSTSPLSPE</sequence>
<dbReference type="PANTHER" id="PTHR30246">
    <property type="entry name" value="2-KETO-3-DEOXY-6-PHOSPHOGLUCONATE ALDOLASE"/>
    <property type="match status" value="1"/>
</dbReference>
<gene>
    <name evidence="6" type="ORF">GCM10009777_37670</name>
</gene>
<evidence type="ECO:0000313" key="6">
    <source>
        <dbReference type="EMBL" id="GAA1997096.1"/>
    </source>
</evidence>
<name>A0ABN2T264_9MICO</name>
<keyword evidence="5" id="KW-0119">Carbohydrate metabolism</keyword>
<proteinExistence type="inferred from homology"/>
<evidence type="ECO:0000256" key="1">
    <source>
        <dbReference type="ARBA" id="ARBA00004761"/>
    </source>
</evidence>
<keyword evidence="7" id="KW-1185">Reference proteome</keyword>
<organism evidence="6 7">
    <name type="scientific">Microbacterium pumilum</name>
    <dbReference type="NCBI Taxonomy" id="344165"/>
    <lineage>
        <taxon>Bacteria</taxon>
        <taxon>Bacillati</taxon>
        <taxon>Actinomycetota</taxon>
        <taxon>Actinomycetes</taxon>
        <taxon>Micrococcales</taxon>
        <taxon>Microbacteriaceae</taxon>
        <taxon>Microbacterium</taxon>
    </lineage>
</organism>
<evidence type="ECO:0000256" key="3">
    <source>
        <dbReference type="ARBA" id="ARBA00011233"/>
    </source>
</evidence>
<reference evidence="6 7" key="1">
    <citation type="journal article" date="2019" name="Int. J. Syst. Evol. Microbiol.">
        <title>The Global Catalogue of Microorganisms (GCM) 10K type strain sequencing project: providing services to taxonomists for standard genome sequencing and annotation.</title>
        <authorList>
            <consortium name="The Broad Institute Genomics Platform"/>
            <consortium name="The Broad Institute Genome Sequencing Center for Infectious Disease"/>
            <person name="Wu L."/>
            <person name="Ma J."/>
        </authorList>
    </citation>
    <scope>NUCLEOTIDE SEQUENCE [LARGE SCALE GENOMIC DNA]</scope>
    <source>
        <strain evidence="6 7">JCM 14902</strain>
    </source>
</reference>
<keyword evidence="4" id="KW-0456">Lyase</keyword>
<comment type="pathway">
    <text evidence="1">Carbohydrate acid metabolism.</text>
</comment>
<evidence type="ECO:0000313" key="7">
    <source>
        <dbReference type="Proteomes" id="UP001500326"/>
    </source>
</evidence>
<dbReference type="SUPFAM" id="SSF51569">
    <property type="entry name" value="Aldolase"/>
    <property type="match status" value="1"/>
</dbReference>
<dbReference type="EMBL" id="BAAAOH010000001">
    <property type="protein sequence ID" value="GAA1997096.1"/>
    <property type="molecule type" value="Genomic_DNA"/>
</dbReference>
<evidence type="ECO:0000256" key="4">
    <source>
        <dbReference type="ARBA" id="ARBA00023239"/>
    </source>
</evidence>
<comment type="similarity">
    <text evidence="2">Belongs to the KHG/KDPG aldolase family.</text>
</comment>
<evidence type="ECO:0000256" key="5">
    <source>
        <dbReference type="ARBA" id="ARBA00023277"/>
    </source>
</evidence>
<dbReference type="Gene3D" id="3.20.20.70">
    <property type="entry name" value="Aldolase class I"/>
    <property type="match status" value="1"/>
</dbReference>
<protein>
    <submittedName>
        <fullName evidence="6">Bifunctional 4-hydroxy-2-oxoglutarate aldolase/2-dehydro-3-deoxy-phosphogluconate aldolase</fullName>
    </submittedName>
</protein>
<dbReference type="CDD" id="cd00452">
    <property type="entry name" value="KDPG_aldolase"/>
    <property type="match status" value="1"/>
</dbReference>
<dbReference type="Pfam" id="PF01081">
    <property type="entry name" value="Aldolase"/>
    <property type="match status" value="1"/>
</dbReference>
<dbReference type="InterPro" id="IPR000887">
    <property type="entry name" value="Aldlse_KDPG_KHG"/>
</dbReference>
<comment type="caution">
    <text evidence="6">The sequence shown here is derived from an EMBL/GenBank/DDBJ whole genome shotgun (WGS) entry which is preliminary data.</text>
</comment>
<dbReference type="PANTHER" id="PTHR30246:SF1">
    <property type="entry name" value="2-DEHYDRO-3-DEOXY-6-PHOSPHOGALACTONATE ALDOLASE-RELATED"/>
    <property type="match status" value="1"/>
</dbReference>
<accession>A0ABN2T264</accession>
<dbReference type="Proteomes" id="UP001500326">
    <property type="component" value="Unassembled WGS sequence"/>
</dbReference>
<evidence type="ECO:0000256" key="2">
    <source>
        <dbReference type="ARBA" id="ARBA00006906"/>
    </source>
</evidence>
<dbReference type="RefSeq" id="WP_344066005.1">
    <property type="nucleotide sequence ID" value="NZ_BAAAOH010000001.1"/>
</dbReference>
<comment type="subunit">
    <text evidence="3">Homotrimer.</text>
</comment>